<organism evidence="1 2">
    <name type="scientific">Vespula maculifrons</name>
    <name type="common">Eastern yellow jacket</name>
    <name type="synonym">Wasp</name>
    <dbReference type="NCBI Taxonomy" id="7453"/>
    <lineage>
        <taxon>Eukaryota</taxon>
        <taxon>Metazoa</taxon>
        <taxon>Ecdysozoa</taxon>
        <taxon>Arthropoda</taxon>
        <taxon>Hexapoda</taxon>
        <taxon>Insecta</taxon>
        <taxon>Pterygota</taxon>
        <taxon>Neoptera</taxon>
        <taxon>Endopterygota</taxon>
        <taxon>Hymenoptera</taxon>
        <taxon>Apocrita</taxon>
        <taxon>Aculeata</taxon>
        <taxon>Vespoidea</taxon>
        <taxon>Vespidae</taxon>
        <taxon>Vespinae</taxon>
        <taxon>Vespula</taxon>
    </lineage>
</organism>
<accession>A0ABD2CYV7</accession>
<comment type="caution">
    <text evidence="1">The sequence shown here is derived from an EMBL/GenBank/DDBJ whole genome shotgun (WGS) entry which is preliminary data.</text>
</comment>
<reference evidence="1 2" key="1">
    <citation type="journal article" date="2024" name="Ann. Entomol. Soc. Am.">
        <title>Genomic analyses of the southern and eastern yellowjacket wasps (Hymenoptera: Vespidae) reveal evolutionary signatures of social life.</title>
        <authorList>
            <person name="Catto M.A."/>
            <person name="Caine P.B."/>
            <person name="Orr S.E."/>
            <person name="Hunt B.G."/>
            <person name="Goodisman M.A.D."/>
        </authorList>
    </citation>
    <scope>NUCLEOTIDE SEQUENCE [LARGE SCALE GENOMIC DNA]</scope>
    <source>
        <strain evidence="1">232</strain>
        <tissue evidence="1">Head and thorax</tissue>
    </source>
</reference>
<proteinExistence type="predicted"/>
<dbReference type="AlphaFoldDB" id="A0ABD2CYV7"/>
<keyword evidence="2" id="KW-1185">Reference proteome</keyword>
<dbReference type="EMBL" id="JAYRBN010000018">
    <property type="protein sequence ID" value="KAL2750300.1"/>
    <property type="molecule type" value="Genomic_DNA"/>
</dbReference>
<gene>
    <name evidence="1" type="ORF">V1477_001472</name>
</gene>
<sequence length="90" mass="10429">MLGEGEENFALLVIRHLMCQMVKTAEEADAAYEFITNLADNLKLKLVREEANYLVYATHWIMNAEEWFKKQLEILTKEETSLAIVHVCVI</sequence>
<name>A0ABD2CYV7_VESMC</name>
<dbReference type="Proteomes" id="UP001607303">
    <property type="component" value="Unassembled WGS sequence"/>
</dbReference>
<evidence type="ECO:0000313" key="1">
    <source>
        <dbReference type="EMBL" id="KAL2750300.1"/>
    </source>
</evidence>
<evidence type="ECO:0000313" key="2">
    <source>
        <dbReference type="Proteomes" id="UP001607303"/>
    </source>
</evidence>
<protein>
    <submittedName>
        <fullName evidence="1">Uncharacterized protein</fullName>
    </submittedName>
</protein>